<keyword evidence="4" id="KW-0808">Transferase</keyword>
<sequence length="385" mass="41129">MIRLSPGEPVRRGRREWAVDTGAFVLAAVFSVVTSEPVVDNPAVSDARLAADQVAGALACAALWLRRRWPVGVALAILPVGVFSHFVAGPLEVALFTVAVHRRPRTVARVTALALVCLVATVLVRPDPHTPPELDVFIGLVLIGGVVGWGLYVRSRRQLLASLYERARRDTREAVAREMHDVLAHRLSLLSVHAGALEYRPDAPPGDVRQAAGVIRESAHQALEELREVIGVLRSDAGNGTRNGAEHPQPTLADLLRLVEETRRAGTPVDLRQETGGAADVPRAVGRTAYRVVQEGLTNARKHAAGCEIEVVVAGGPRRGLTVEVRNRLGGTAQNTTRSTSGPAVPGAGVGLVGLAERVALAGGRLEHGRDGGDFRLRAWLPWRA</sequence>
<dbReference type="PANTHER" id="PTHR24421:SF10">
    <property type="entry name" value="NITRATE_NITRITE SENSOR PROTEIN NARQ"/>
    <property type="match status" value="1"/>
</dbReference>
<dbReference type="EC" id="2.7.13.3" evidence="2"/>
<keyword evidence="3" id="KW-0597">Phosphoprotein</keyword>
<accession>A0ABW7HTZ5</accession>
<dbReference type="GO" id="GO:0016301">
    <property type="term" value="F:kinase activity"/>
    <property type="evidence" value="ECO:0007669"/>
    <property type="project" value="UniProtKB-KW"/>
</dbReference>
<evidence type="ECO:0000256" key="4">
    <source>
        <dbReference type="ARBA" id="ARBA00022679"/>
    </source>
</evidence>
<evidence type="ECO:0000313" key="12">
    <source>
        <dbReference type="Proteomes" id="UP001607069"/>
    </source>
</evidence>
<evidence type="ECO:0000256" key="9">
    <source>
        <dbReference type="SAM" id="Phobius"/>
    </source>
</evidence>
<protein>
    <recommendedName>
        <fullName evidence="2">histidine kinase</fullName>
        <ecNumber evidence="2">2.7.13.3</ecNumber>
    </recommendedName>
</protein>
<name>A0ABW7HTZ5_9ACTN</name>
<dbReference type="CDD" id="cd16917">
    <property type="entry name" value="HATPase_UhpB-NarQ-NarX-like"/>
    <property type="match status" value="1"/>
</dbReference>
<feature type="transmembrane region" description="Helical" evidence="9">
    <location>
        <begin position="136"/>
        <end position="153"/>
    </location>
</feature>
<dbReference type="InterPro" id="IPR011712">
    <property type="entry name" value="Sig_transdc_His_kin_sub3_dim/P"/>
</dbReference>
<dbReference type="InterPro" id="IPR036890">
    <property type="entry name" value="HATPase_C_sf"/>
</dbReference>
<keyword evidence="6 11" id="KW-0418">Kinase</keyword>
<keyword evidence="9" id="KW-0812">Transmembrane</keyword>
<evidence type="ECO:0000256" key="1">
    <source>
        <dbReference type="ARBA" id="ARBA00000085"/>
    </source>
</evidence>
<feature type="transmembrane region" description="Helical" evidence="9">
    <location>
        <begin position="73"/>
        <end position="100"/>
    </location>
</feature>
<keyword evidence="9" id="KW-0472">Membrane</keyword>
<keyword evidence="7" id="KW-0067">ATP-binding</keyword>
<feature type="transmembrane region" description="Helical" evidence="9">
    <location>
        <begin position="107"/>
        <end position="124"/>
    </location>
</feature>
<keyword evidence="8" id="KW-0902">Two-component regulatory system</keyword>
<keyword evidence="12" id="KW-1185">Reference proteome</keyword>
<keyword evidence="9" id="KW-1133">Transmembrane helix</keyword>
<feature type="domain" description="Signal transduction histidine kinase subgroup 3 dimerisation and phosphoacceptor" evidence="10">
    <location>
        <begin position="172"/>
        <end position="236"/>
    </location>
</feature>
<dbReference type="Proteomes" id="UP001607069">
    <property type="component" value="Unassembled WGS sequence"/>
</dbReference>
<dbReference type="SUPFAM" id="SSF55874">
    <property type="entry name" value="ATPase domain of HSP90 chaperone/DNA topoisomerase II/histidine kinase"/>
    <property type="match status" value="1"/>
</dbReference>
<dbReference type="Pfam" id="PF07730">
    <property type="entry name" value="HisKA_3"/>
    <property type="match status" value="1"/>
</dbReference>
<dbReference type="Gene3D" id="1.20.5.1930">
    <property type="match status" value="1"/>
</dbReference>
<dbReference type="PANTHER" id="PTHR24421">
    <property type="entry name" value="NITRATE/NITRITE SENSOR PROTEIN NARX-RELATED"/>
    <property type="match status" value="1"/>
</dbReference>
<dbReference type="Gene3D" id="3.30.565.10">
    <property type="entry name" value="Histidine kinase-like ATPase, C-terminal domain"/>
    <property type="match status" value="1"/>
</dbReference>
<evidence type="ECO:0000256" key="6">
    <source>
        <dbReference type="ARBA" id="ARBA00022777"/>
    </source>
</evidence>
<evidence type="ECO:0000256" key="3">
    <source>
        <dbReference type="ARBA" id="ARBA00022553"/>
    </source>
</evidence>
<organism evidence="11 12">
    <name type="scientific">Streptomyces chitinivorans</name>
    <dbReference type="NCBI Taxonomy" id="1257027"/>
    <lineage>
        <taxon>Bacteria</taxon>
        <taxon>Bacillati</taxon>
        <taxon>Actinomycetota</taxon>
        <taxon>Actinomycetes</taxon>
        <taxon>Kitasatosporales</taxon>
        <taxon>Streptomycetaceae</taxon>
        <taxon>Streptomyces</taxon>
    </lineage>
</organism>
<feature type="transmembrane region" description="Helical" evidence="9">
    <location>
        <begin position="21"/>
        <end position="39"/>
    </location>
</feature>
<comment type="caution">
    <text evidence="11">The sequence shown here is derived from an EMBL/GenBank/DDBJ whole genome shotgun (WGS) entry which is preliminary data.</text>
</comment>
<evidence type="ECO:0000259" key="10">
    <source>
        <dbReference type="Pfam" id="PF07730"/>
    </source>
</evidence>
<gene>
    <name evidence="11" type="ORF">ACG5V6_14260</name>
</gene>
<comment type="catalytic activity">
    <reaction evidence="1">
        <text>ATP + protein L-histidine = ADP + protein N-phospho-L-histidine.</text>
        <dbReference type="EC" id="2.7.13.3"/>
    </reaction>
</comment>
<dbReference type="RefSeq" id="WP_279949767.1">
    <property type="nucleotide sequence ID" value="NZ_BAABEN010000008.1"/>
</dbReference>
<dbReference type="EMBL" id="JBIHMK010000048">
    <property type="protein sequence ID" value="MFH0249376.1"/>
    <property type="molecule type" value="Genomic_DNA"/>
</dbReference>
<evidence type="ECO:0000256" key="2">
    <source>
        <dbReference type="ARBA" id="ARBA00012438"/>
    </source>
</evidence>
<evidence type="ECO:0000313" key="11">
    <source>
        <dbReference type="EMBL" id="MFH0249376.1"/>
    </source>
</evidence>
<evidence type="ECO:0000256" key="7">
    <source>
        <dbReference type="ARBA" id="ARBA00022840"/>
    </source>
</evidence>
<evidence type="ECO:0000256" key="5">
    <source>
        <dbReference type="ARBA" id="ARBA00022741"/>
    </source>
</evidence>
<dbReference type="InterPro" id="IPR050482">
    <property type="entry name" value="Sensor_HK_TwoCompSys"/>
</dbReference>
<proteinExistence type="predicted"/>
<reference evidence="11 12" key="1">
    <citation type="submission" date="2024-10" db="EMBL/GenBank/DDBJ databases">
        <authorList>
            <person name="Cho J.-C."/>
        </authorList>
    </citation>
    <scope>NUCLEOTIDE SEQUENCE [LARGE SCALE GENOMIC DNA]</scope>
    <source>
        <strain evidence="11 12">KCTC29696</strain>
    </source>
</reference>
<keyword evidence="5" id="KW-0547">Nucleotide-binding</keyword>
<evidence type="ECO:0000256" key="8">
    <source>
        <dbReference type="ARBA" id="ARBA00023012"/>
    </source>
</evidence>